<feature type="domain" description="Fatty acid desaturase" evidence="2">
    <location>
        <begin position="69"/>
        <end position="286"/>
    </location>
</feature>
<feature type="transmembrane region" description="Helical" evidence="1">
    <location>
        <begin position="104"/>
        <end position="121"/>
    </location>
</feature>
<keyword evidence="4" id="KW-1185">Reference proteome</keyword>
<organism evidence="3 4">
    <name type="scientific">Methylomonas albis</name>
    <dbReference type="NCBI Taxonomy" id="1854563"/>
    <lineage>
        <taxon>Bacteria</taxon>
        <taxon>Pseudomonadati</taxon>
        <taxon>Pseudomonadota</taxon>
        <taxon>Gammaproteobacteria</taxon>
        <taxon>Methylococcales</taxon>
        <taxon>Methylococcaceae</taxon>
        <taxon>Methylomonas</taxon>
    </lineage>
</organism>
<comment type="caution">
    <text evidence="3">The sequence shown here is derived from an EMBL/GenBank/DDBJ whole genome shotgun (WGS) entry which is preliminary data.</text>
</comment>
<dbReference type="Proteomes" id="UP000652176">
    <property type="component" value="Unassembled WGS sequence"/>
</dbReference>
<feature type="transmembrane region" description="Helical" evidence="1">
    <location>
        <begin position="62"/>
        <end position="84"/>
    </location>
</feature>
<keyword evidence="1" id="KW-0812">Transmembrane</keyword>
<evidence type="ECO:0000259" key="2">
    <source>
        <dbReference type="Pfam" id="PF00487"/>
    </source>
</evidence>
<feature type="transmembrane region" description="Helical" evidence="1">
    <location>
        <begin position="142"/>
        <end position="161"/>
    </location>
</feature>
<feature type="transmembrane region" description="Helical" evidence="1">
    <location>
        <begin position="36"/>
        <end position="55"/>
    </location>
</feature>
<reference evidence="3 4" key="1">
    <citation type="submission" date="2020-09" db="EMBL/GenBank/DDBJ databases">
        <title>Methylomonas albis sp. nov. and Methylomonas fluvii sp. nov.: Two cold-adapted methanotrophs from the River Elbe and an amended description of Methylovulum psychrotolerans strain Eb1.</title>
        <authorList>
            <person name="Bussmann I.K."/>
            <person name="Klings K.-W."/>
            <person name="Warnstedt J."/>
            <person name="Hoppert M."/>
            <person name="Saborowski A."/>
            <person name="Horn F."/>
            <person name="Liebner S."/>
        </authorList>
    </citation>
    <scope>NUCLEOTIDE SEQUENCE [LARGE SCALE GENOMIC DNA]</scope>
    <source>
        <strain evidence="3 4">EbA</strain>
    </source>
</reference>
<dbReference type="RefSeq" id="WP_192375044.1">
    <property type="nucleotide sequence ID" value="NZ_CAJHIV010000001.1"/>
</dbReference>
<name>A0ABR9D0R1_9GAMM</name>
<evidence type="ECO:0000313" key="3">
    <source>
        <dbReference type="EMBL" id="MBD9356716.1"/>
    </source>
</evidence>
<sequence>MNDYSVGFSEVKSIKDSRGVSLKDFLRTLDINYLEVWVSIIGAYAVLFAVCYLIVQIERESLLLLSVVVTISGLLIGFVVAYLSLFFHEAAHYNIASNKNLNDLLANIFIGVLVGQDVKSYRPIHMRHHLYLGTVKDTENSYFNALTPVFILKSITGIYVVEVLLGRLKNSKVKEGNEEGGAYFNVITLLGLLFHTSVVLFAYRIECYSLAVSWVFGVFFVFPFLGAVRQIIEHRDNNADNNVDYYTNNHGAITRNFGRGVFSRLFGGAGFNLHLLHHWLPSVSYTCFYELEDFLLNTELAGILYERDSRYSEVFNNLLASNARD</sequence>
<dbReference type="InterPro" id="IPR012171">
    <property type="entry name" value="Fatty_acid_desaturase"/>
</dbReference>
<accession>A0ABR9D0R1</accession>
<keyword evidence="1" id="KW-1133">Transmembrane helix</keyword>
<dbReference type="PANTHER" id="PTHR19353:SF19">
    <property type="entry name" value="DELTA(5) FATTY ACID DESATURASE C-RELATED"/>
    <property type="match status" value="1"/>
</dbReference>
<dbReference type="InterPro" id="IPR005804">
    <property type="entry name" value="FA_desaturase_dom"/>
</dbReference>
<dbReference type="PANTHER" id="PTHR19353">
    <property type="entry name" value="FATTY ACID DESATURASE 2"/>
    <property type="match status" value="1"/>
</dbReference>
<proteinExistence type="predicted"/>
<evidence type="ECO:0000256" key="1">
    <source>
        <dbReference type="SAM" id="Phobius"/>
    </source>
</evidence>
<gene>
    <name evidence="3" type="ORF">IE877_12625</name>
</gene>
<feature type="transmembrane region" description="Helical" evidence="1">
    <location>
        <begin position="210"/>
        <end position="228"/>
    </location>
</feature>
<protein>
    <submittedName>
        <fullName evidence="3">Fatty acid desaturase</fullName>
    </submittedName>
</protein>
<dbReference type="Pfam" id="PF00487">
    <property type="entry name" value="FA_desaturase"/>
    <property type="match status" value="1"/>
</dbReference>
<feature type="transmembrane region" description="Helical" evidence="1">
    <location>
        <begin position="181"/>
        <end position="203"/>
    </location>
</feature>
<keyword evidence="1" id="KW-0472">Membrane</keyword>
<evidence type="ECO:0000313" key="4">
    <source>
        <dbReference type="Proteomes" id="UP000652176"/>
    </source>
</evidence>
<dbReference type="EMBL" id="JACXSS010000001">
    <property type="protein sequence ID" value="MBD9356716.1"/>
    <property type="molecule type" value="Genomic_DNA"/>
</dbReference>